<evidence type="ECO:0000313" key="3">
    <source>
        <dbReference type="Proteomes" id="UP000231139"/>
    </source>
</evidence>
<dbReference type="Pfam" id="PF00753">
    <property type="entry name" value="Lactamase_B"/>
    <property type="match status" value="1"/>
</dbReference>
<keyword evidence="2" id="KW-0378">Hydrolase</keyword>
<dbReference type="CDD" id="cd07731">
    <property type="entry name" value="ComA-like_MBL-fold"/>
    <property type="match status" value="1"/>
</dbReference>
<dbReference type="Gene3D" id="3.60.15.10">
    <property type="entry name" value="Ribonuclease Z/Hydroxyacylglutathione hydrolase-like"/>
    <property type="match status" value="1"/>
</dbReference>
<dbReference type="InterPro" id="IPR001279">
    <property type="entry name" value="Metallo-B-lactamas"/>
</dbReference>
<reference evidence="2 3" key="1">
    <citation type="submission" date="2017-09" db="EMBL/GenBank/DDBJ databases">
        <title>Depth-based differentiation of microbial function through sediment-hosted aquifers and enrichment of novel symbionts in the deep terrestrial subsurface.</title>
        <authorList>
            <person name="Probst A.J."/>
            <person name="Ladd B."/>
            <person name="Jarett J.K."/>
            <person name="Geller-Mcgrath D.E."/>
            <person name="Sieber C.M."/>
            <person name="Emerson J.B."/>
            <person name="Anantharaman K."/>
            <person name="Thomas B.C."/>
            <person name="Malmstrom R."/>
            <person name="Stieglmeier M."/>
            <person name="Klingl A."/>
            <person name="Woyke T."/>
            <person name="Ryan C.M."/>
            <person name="Banfield J.F."/>
        </authorList>
    </citation>
    <scope>NUCLEOTIDE SEQUENCE [LARGE SCALE GENOMIC DNA]</scope>
    <source>
        <strain evidence="2">CG11_big_fil_rev_8_21_14_0_20_35_11</strain>
    </source>
</reference>
<accession>A0A2H0N121</accession>
<dbReference type="SUPFAM" id="SSF56281">
    <property type="entry name" value="Metallo-hydrolase/oxidoreductase"/>
    <property type="match status" value="1"/>
</dbReference>
<gene>
    <name evidence="2" type="ORF">COV62_01065</name>
</gene>
<comment type="caution">
    <text evidence="2">The sequence shown here is derived from an EMBL/GenBank/DDBJ whole genome shotgun (WGS) entry which is preliminary data.</text>
</comment>
<dbReference type="GO" id="GO:0016787">
    <property type="term" value="F:hydrolase activity"/>
    <property type="evidence" value="ECO:0007669"/>
    <property type="project" value="UniProtKB-KW"/>
</dbReference>
<dbReference type="PANTHER" id="PTHR30619:SF1">
    <property type="entry name" value="RECOMBINATION PROTEIN 2"/>
    <property type="match status" value="1"/>
</dbReference>
<proteinExistence type="predicted"/>
<dbReference type="AlphaFoldDB" id="A0A2H0N121"/>
<dbReference type="InterPro" id="IPR036866">
    <property type="entry name" value="RibonucZ/Hydroxyglut_hydro"/>
</dbReference>
<evidence type="ECO:0000259" key="1">
    <source>
        <dbReference type="SMART" id="SM00849"/>
    </source>
</evidence>
<feature type="domain" description="Metallo-beta-lactamase" evidence="1">
    <location>
        <begin position="41"/>
        <end position="243"/>
    </location>
</feature>
<dbReference type="InterPro" id="IPR035681">
    <property type="entry name" value="ComA-like_MBL"/>
</dbReference>
<dbReference type="PANTHER" id="PTHR30619">
    <property type="entry name" value="DNA INTERNALIZATION/COMPETENCE PROTEIN COMEC/REC2"/>
    <property type="match status" value="1"/>
</dbReference>
<dbReference type="Proteomes" id="UP000231139">
    <property type="component" value="Unassembled WGS sequence"/>
</dbReference>
<sequence length="297" mass="33079">MKKSALFILGFLVLSNFIALGAVFYLEQPGVLEVNFFDVGQGDAIFIETPKKHQILIDGGPSSVILEKLNKEMPFWDRSLDLIILSHPDKDHLTGLLAVLKRYKVENILWTGVIKETSGFGEWQDLIEKEKTKEGAKIIIAEAGKKVSASEVILEILNPLENLEGKTVKEVNDTSIVSHLIFGENSFLFSGDISDKVEKRLVLNDLPLKFDVLKVAHHGSKYSSSEIFLEKVSAKIAVICVGKNSYGHPTEEVLTRLEKFGIKVLRTDQDGDIKIFSDGENLKLKTQSQKSKVTVLN</sequence>
<evidence type="ECO:0000313" key="2">
    <source>
        <dbReference type="EMBL" id="PIR02599.1"/>
    </source>
</evidence>
<dbReference type="InterPro" id="IPR052159">
    <property type="entry name" value="Competence_DNA_uptake"/>
</dbReference>
<dbReference type="SMART" id="SM00849">
    <property type="entry name" value="Lactamase_B"/>
    <property type="match status" value="1"/>
</dbReference>
<name>A0A2H0N121_9BACT</name>
<dbReference type="EMBL" id="PCWK01000024">
    <property type="protein sequence ID" value="PIR02599.1"/>
    <property type="molecule type" value="Genomic_DNA"/>
</dbReference>
<organism evidence="2 3">
    <name type="scientific">Candidatus Nealsonbacteria bacterium CG11_big_fil_rev_8_21_14_0_20_35_11</name>
    <dbReference type="NCBI Taxonomy" id="1974713"/>
    <lineage>
        <taxon>Bacteria</taxon>
        <taxon>Candidatus Nealsoniibacteriota</taxon>
    </lineage>
</organism>
<protein>
    <submittedName>
        <fullName evidence="2">MBL fold hydrolase</fullName>
    </submittedName>
</protein>